<dbReference type="FunFam" id="2.60.120.260:FF:000016">
    <property type="entry name" value="Contactin-associated protein-like 4 isoform 1"/>
    <property type="match status" value="2"/>
</dbReference>
<sequence length="496" mass="55374">MENISMWIRLVCLHALVISTTIKETIGSNGGCYSALGMESGDITDGQITASSFMIAPPSVARLNKKRHILGAWCASYNDNNPHLQVDFLDVKNITAFSSQGVEFTGDHWVSLYTVSYSCDGRTWQKYWNGSTIKTFTANTDTDSVVLNYLPKPIIARMIRIHPVAWYRWGSICMRVEVHGCKSDQVCSTPTTPTPNATTTTTVRRPPTERTSKPSTTVSTPTIRSTTRTTAGTTVKTEPPCTSALGMENYQIKNHQITASSAKSIWTSPSAARLNNRLKMSSFGSWCASATDSSQYLQVDFKTHQTIVAIATQGMAFPDGNWVTSYTLSYSCNGTTWFVYGENGKRKTFVGNRDSNQIVKHYLATPLITRLVRLNPVTWNKFGEICLRMELYGCNASQGCTVGNISAQVRPATTRRPRRSRTTEHVPDILHEPARRTKPTTHSTKQPTETHPTTKKKKRILIIYKKIEDDDSKSSARRETLDWTMVLPLLSSLVFR</sequence>
<feature type="region of interest" description="Disordered" evidence="1">
    <location>
        <begin position="186"/>
        <end position="238"/>
    </location>
</feature>
<evidence type="ECO:0000259" key="3">
    <source>
        <dbReference type="PROSITE" id="PS50022"/>
    </source>
</evidence>
<proteinExistence type="predicted"/>
<reference evidence="5" key="1">
    <citation type="submission" date="2025-08" db="UniProtKB">
        <authorList>
            <consortium name="RefSeq"/>
        </authorList>
    </citation>
    <scope>IDENTIFICATION</scope>
    <source>
        <tissue evidence="5">Tentacle</tissue>
    </source>
</reference>
<dbReference type="CDD" id="cd00057">
    <property type="entry name" value="FA58C"/>
    <property type="match status" value="2"/>
</dbReference>
<dbReference type="RefSeq" id="XP_031564686.1">
    <property type="nucleotide sequence ID" value="XM_031708826.1"/>
</dbReference>
<feature type="compositionally biased region" description="Low complexity" evidence="1">
    <location>
        <begin position="213"/>
        <end position="237"/>
    </location>
</feature>
<dbReference type="GeneID" id="116300061"/>
<evidence type="ECO:0000313" key="4">
    <source>
        <dbReference type="Proteomes" id="UP000515163"/>
    </source>
</evidence>
<feature type="region of interest" description="Disordered" evidence="1">
    <location>
        <begin position="410"/>
        <end position="456"/>
    </location>
</feature>
<name>A0A6P8IBJ6_ACTTE</name>
<dbReference type="KEGG" id="aten:116300061"/>
<gene>
    <name evidence="5" type="primary">LOC116300061</name>
</gene>
<dbReference type="PROSITE" id="PS01286">
    <property type="entry name" value="FA58C_2"/>
    <property type="match status" value="2"/>
</dbReference>
<dbReference type="AlphaFoldDB" id="A0A6P8IBJ6"/>
<dbReference type="SUPFAM" id="SSF49785">
    <property type="entry name" value="Galactose-binding domain-like"/>
    <property type="match status" value="2"/>
</dbReference>
<feature type="signal peptide" evidence="2">
    <location>
        <begin position="1"/>
        <end position="27"/>
    </location>
</feature>
<evidence type="ECO:0000256" key="2">
    <source>
        <dbReference type="SAM" id="SignalP"/>
    </source>
</evidence>
<dbReference type="PROSITE" id="PS01285">
    <property type="entry name" value="FA58C_1"/>
    <property type="match status" value="1"/>
</dbReference>
<feature type="domain" description="F5/8 type C" evidence="3">
    <location>
        <begin position="32"/>
        <end position="181"/>
    </location>
</feature>
<accession>A0A6P8IBJ6</accession>
<feature type="compositionally biased region" description="Low complexity" evidence="1">
    <location>
        <begin position="189"/>
        <end position="205"/>
    </location>
</feature>
<organism evidence="4 5">
    <name type="scientific">Actinia tenebrosa</name>
    <name type="common">Australian red waratah sea anemone</name>
    <dbReference type="NCBI Taxonomy" id="6105"/>
    <lineage>
        <taxon>Eukaryota</taxon>
        <taxon>Metazoa</taxon>
        <taxon>Cnidaria</taxon>
        <taxon>Anthozoa</taxon>
        <taxon>Hexacorallia</taxon>
        <taxon>Actiniaria</taxon>
        <taxon>Actiniidae</taxon>
        <taxon>Actinia</taxon>
    </lineage>
</organism>
<protein>
    <submittedName>
        <fullName evidence="5">Coagulation factor V-like</fullName>
    </submittedName>
</protein>
<dbReference type="SMART" id="SM00231">
    <property type="entry name" value="FA58C"/>
    <property type="match status" value="2"/>
</dbReference>
<dbReference type="OrthoDB" id="2121828at2759"/>
<dbReference type="PANTHER" id="PTHR24543">
    <property type="entry name" value="MULTICOPPER OXIDASE-RELATED"/>
    <property type="match status" value="1"/>
</dbReference>
<dbReference type="InterPro" id="IPR008979">
    <property type="entry name" value="Galactose-bd-like_sf"/>
</dbReference>
<feature type="domain" description="F5/8 type C" evidence="3">
    <location>
        <begin position="241"/>
        <end position="394"/>
    </location>
</feature>
<feature type="chain" id="PRO_5027625622" evidence="2">
    <location>
        <begin position="28"/>
        <end position="496"/>
    </location>
</feature>
<dbReference type="PANTHER" id="PTHR24543:SF336">
    <property type="entry name" value="F5_8 TYPE C DOMAIN-CONTAINING PROTEIN"/>
    <property type="match status" value="1"/>
</dbReference>
<dbReference type="InterPro" id="IPR000421">
    <property type="entry name" value="FA58C"/>
</dbReference>
<dbReference type="Gene3D" id="2.60.120.260">
    <property type="entry name" value="Galactose-binding domain-like"/>
    <property type="match status" value="2"/>
</dbReference>
<dbReference type="Pfam" id="PF00754">
    <property type="entry name" value="F5_F8_type_C"/>
    <property type="match status" value="2"/>
</dbReference>
<dbReference type="InParanoid" id="A0A6P8IBJ6"/>
<keyword evidence="2" id="KW-0732">Signal</keyword>
<feature type="compositionally biased region" description="Basic and acidic residues" evidence="1">
    <location>
        <begin position="421"/>
        <end position="435"/>
    </location>
</feature>
<keyword evidence="4" id="KW-1185">Reference proteome</keyword>
<dbReference type="Proteomes" id="UP000515163">
    <property type="component" value="Unplaced"/>
</dbReference>
<evidence type="ECO:0000313" key="5">
    <source>
        <dbReference type="RefSeq" id="XP_031564686.1"/>
    </source>
</evidence>
<evidence type="ECO:0000256" key="1">
    <source>
        <dbReference type="SAM" id="MobiDB-lite"/>
    </source>
</evidence>
<dbReference type="PROSITE" id="PS50022">
    <property type="entry name" value="FA58C_3"/>
    <property type="match status" value="2"/>
</dbReference>